<accession>A0A955RQN0</accession>
<dbReference type="HAMAP" id="MF_01080">
    <property type="entry name" value="TruB_bact"/>
    <property type="match status" value="1"/>
</dbReference>
<dbReference type="NCBIfam" id="TIGR00431">
    <property type="entry name" value="TruB"/>
    <property type="match status" value="1"/>
</dbReference>
<dbReference type="GO" id="GO:0160148">
    <property type="term" value="F:tRNA pseudouridine(55) synthase activity"/>
    <property type="evidence" value="ECO:0007669"/>
    <property type="project" value="UniProtKB-EC"/>
</dbReference>
<dbReference type="GO" id="GO:1990481">
    <property type="term" value="P:mRNA pseudouridine synthesis"/>
    <property type="evidence" value="ECO:0007669"/>
    <property type="project" value="TreeGrafter"/>
</dbReference>
<evidence type="ECO:0000313" key="7">
    <source>
        <dbReference type="EMBL" id="MCA9390610.1"/>
    </source>
</evidence>
<dbReference type="EC" id="5.4.99.25" evidence="5"/>
<evidence type="ECO:0000256" key="5">
    <source>
        <dbReference type="HAMAP-Rule" id="MF_01080"/>
    </source>
</evidence>
<dbReference type="Proteomes" id="UP000701698">
    <property type="component" value="Unassembled WGS sequence"/>
</dbReference>
<dbReference type="Pfam" id="PF01509">
    <property type="entry name" value="TruB_N"/>
    <property type="match status" value="1"/>
</dbReference>
<feature type="active site" description="Nucleophile" evidence="5">
    <location>
        <position position="43"/>
    </location>
</feature>
<dbReference type="PANTHER" id="PTHR13767:SF2">
    <property type="entry name" value="PSEUDOURIDYLATE SYNTHASE TRUB1"/>
    <property type="match status" value="1"/>
</dbReference>
<dbReference type="GO" id="GO:0031119">
    <property type="term" value="P:tRNA pseudouridine synthesis"/>
    <property type="evidence" value="ECO:0007669"/>
    <property type="project" value="UniProtKB-UniRule"/>
</dbReference>
<proteinExistence type="inferred from homology"/>
<gene>
    <name evidence="5 7" type="primary">truB</name>
    <name evidence="7" type="ORF">KC571_04355</name>
</gene>
<dbReference type="CDD" id="cd02573">
    <property type="entry name" value="PseudoU_synth_EcTruB"/>
    <property type="match status" value="1"/>
</dbReference>
<organism evidence="7 8">
    <name type="scientific">candidate division WWE3 bacterium</name>
    <dbReference type="NCBI Taxonomy" id="2053526"/>
    <lineage>
        <taxon>Bacteria</taxon>
        <taxon>Katanobacteria</taxon>
    </lineage>
</organism>
<reference evidence="7" key="2">
    <citation type="journal article" date="2021" name="Microbiome">
        <title>Successional dynamics and alternative stable states in a saline activated sludge microbial community over 9 years.</title>
        <authorList>
            <person name="Wang Y."/>
            <person name="Ye J."/>
            <person name="Ju F."/>
            <person name="Liu L."/>
            <person name="Boyd J.A."/>
            <person name="Deng Y."/>
            <person name="Parks D.H."/>
            <person name="Jiang X."/>
            <person name="Yin X."/>
            <person name="Woodcroft B.J."/>
            <person name="Tyson G.W."/>
            <person name="Hugenholtz P."/>
            <person name="Polz M.F."/>
            <person name="Zhang T."/>
        </authorList>
    </citation>
    <scope>NUCLEOTIDE SEQUENCE</scope>
    <source>
        <strain evidence="7">HKST-UBA01</strain>
    </source>
</reference>
<keyword evidence="4 5" id="KW-0413">Isomerase</keyword>
<dbReference type="PANTHER" id="PTHR13767">
    <property type="entry name" value="TRNA-PSEUDOURIDINE SYNTHASE"/>
    <property type="match status" value="1"/>
</dbReference>
<keyword evidence="3 5" id="KW-0819">tRNA processing</keyword>
<dbReference type="SUPFAM" id="SSF55120">
    <property type="entry name" value="Pseudouridine synthase"/>
    <property type="match status" value="1"/>
</dbReference>
<name>A0A955RQN0_UNCKA</name>
<dbReference type="EMBL" id="JAGQKX010000148">
    <property type="protein sequence ID" value="MCA9390610.1"/>
    <property type="molecule type" value="Genomic_DNA"/>
</dbReference>
<dbReference type="InterPro" id="IPR002501">
    <property type="entry name" value="PsdUridine_synth_N"/>
</dbReference>
<comment type="similarity">
    <text evidence="2 5">Belongs to the pseudouridine synthase TruB family. Type 1 subfamily.</text>
</comment>
<comment type="caution">
    <text evidence="7">The sequence shown here is derived from an EMBL/GenBank/DDBJ whole genome shotgun (WGS) entry which is preliminary data.</text>
</comment>
<dbReference type="AlphaFoldDB" id="A0A955RQN0"/>
<evidence type="ECO:0000256" key="1">
    <source>
        <dbReference type="ARBA" id="ARBA00000385"/>
    </source>
</evidence>
<dbReference type="GO" id="GO:0003723">
    <property type="term" value="F:RNA binding"/>
    <property type="evidence" value="ECO:0007669"/>
    <property type="project" value="InterPro"/>
</dbReference>
<feature type="domain" description="Pseudouridine synthase II N-terminal" evidence="6">
    <location>
        <begin position="28"/>
        <end position="195"/>
    </location>
</feature>
<evidence type="ECO:0000256" key="4">
    <source>
        <dbReference type="ARBA" id="ARBA00023235"/>
    </source>
</evidence>
<dbReference type="InterPro" id="IPR014780">
    <property type="entry name" value="tRNA_psdUridine_synth_TruB"/>
</dbReference>
<sequence>MENKNVNGILIVDKPKNWTSHDVVAKLRNTLNIKKIGHGGTLDPEATGVLILLLGTMTKRATDVLGMDKEYLIDFILGRSTTTGDGEGDTIDELPVNDPRLVSITDKQINNAIHPFIGEITQVAPWYSAIKVNGKKLYQYARGKSPQELVALEVEVERPVRTIEVHTLSLDDFTRGTAQKYPYGRLHIHCSSGTYTRVVVEDLGKALDVPAYQTDLRRVRIGGFDLHDAVTVTEFSEVEKILPLIIPERQAVQKLSQ</sequence>
<dbReference type="Gene3D" id="3.30.2350.10">
    <property type="entry name" value="Pseudouridine synthase"/>
    <property type="match status" value="1"/>
</dbReference>
<protein>
    <recommendedName>
        <fullName evidence="5">tRNA pseudouridine synthase B</fullName>
        <ecNumber evidence="5">5.4.99.25</ecNumber>
    </recommendedName>
    <alternativeName>
        <fullName evidence="5">tRNA pseudouridine(55) synthase</fullName>
        <shortName evidence="5">Psi55 synthase</shortName>
    </alternativeName>
    <alternativeName>
        <fullName evidence="5">tRNA pseudouridylate synthase</fullName>
    </alternativeName>
    <alternativeName>
        <fullName evidence="5">tRNA-uridine isomerase</fullName>
    </alternativeName>
</protein>
<evidence type="ECO:0000259" key="6">
    <source>
        <dbReference type="Pfam" id="PF01509"/>
    </source>
</evidence>
<evidence type="ECO:0000256" key="3">
    <source>
        <dbReference type="ARBA" id="ARBA00022694"/>
    </source>
</evidence>
<evidence type="ECO:0000313" key="8">
    <source>
        <dbReference type="Proteomes" id="UP000701698"/>
    </source>
</evidence>
<comment type="catalytic activity">
    <reaction evidence="1 5">
        <text>uridine(55) in tRNA = pseudouridine(55) in tRNA</text>
        <dbReference type="Rhea" id="RHEA:42532"/>
        <dbReference type="Rhea" id="RHEA-COMP:10101"/>
        <dbReference type="Rhea" id="RHEA-COMP:10102"/>
        <dbReference type="ChEBI" id="CHEBI:65314"/>
        <dbReference type="ChEBI" id="CHEBI:65315"/>
        <dbReference type="EC" id="5.4.99.25"/>
    </reaction>
</comment>
<evidence type="ECO:0000256" key="2">
    <source>
        <dbReference type="ARBA" id="ARBA00005642"/>
    </source>
</evidence>
<reference evidence="7" key="1">
    <citation type="submission" date="2020-04" db="EMBL/GenBank/DDBJ databases">
        <authorList>
            <person name="Zhang T."/>
        </authorList>
    </citation>
    <scope>NUCLEOTIDE SEQUENCE</scope>
    <source>
        <strain evidence="7">HKST-UBA01</strain>
    </source>
</reference>
<dbReference type="InterPro" id="IPR020103">
    <property type="entry name" value="PsdUridine_synth_cat_dom_sf"/>
</dbReference>
<comment type="function">
    <text evidence="5">Responsible for synthesis of pseudouridine from uracil-55 in the psi GC loop of transfer RNAs.</text>
</comment>